<evidence type="ECO:0000256" key="1">
    <source>
        <dbReference type="SAM" id="Phobius"/>
    </source>
</evidence>
<sequence>MIGAGIQYISVFIKAGKSLSSKFSLFFTLITFSSGCFVLTYFVSFLFLTYFIILLVPLPGKHLQECM</sequence>
<accession>A0AAV5MPB3</accession>
<proteinExistence type="predicted"/>
<name>A0AAV5MPB3_9ROSI</name>
<reference evidence="2 3" key="1">
    <citation type="journal article" date="2021" name="Commun. Biol.">
        <title>The genome of Shorea leprosula (Dipterocarpaceae) highlights the ecological relevance of drought in aseasonal tropical rainforests.</title>
        <authorList>
            <person name="Ng K.K.S."/>
            <person name="Kobayashi M.J."/>
            <person name="Fawcett J.A."/>
            <person name="Hatakeyama M."/>
            <person name="Paape T."/>
            <person name="Ng C.H."/>
            <person name="Ang C.C."/>
            <person name="Tnah L.H."/>
            <person name="Lee C.T."/>
            <person name="Nishiyama T."/>
            <person name="Sese J."/>
            <person name="O'Brien M.J."/>
            <person name="Copetti D."/>
            <person name="Mohd Noor M.I."/>
            <person name="Ong R.C."/>
            <person name="Putra M."/>
            <person name="Sireger I.Z."/>
            <person name="Indrioko S."/>
            <person name="Kosugi Y."/>
            <person name="Izuno A."/>
            <person name="Isagi Y."/>
            <person name="Lee S.L."/>
            <person name="Shimizu K.K."/>
        </authorList>
    </citation>
    <scope>NUCLEOTIDE SEQUENCE [LARGE SCALE GENOMIC DNA]</scope>
    <source>
        <strain evidence="2">214</strain>
    </source>
</reference>
<organism evidence="2 3">
    <name type="scientific">Rubroshorea leprosula</name>
    <dbReference type="NCBI Taxonomy" id="152421"/>
    <lineage>
        <taxon>Eukaryota</taxon>
        <taxon>Viridiplantae</taxon>
        <taxon>Streptophyta</taxon>
        <taxon>Embryophyta</taxon>
        <taxon>Tracheophyta</taxon>
        <taxon>Spermatophyta</taxon>
        <taxon>Magnoliopsida</taxon>
        <taxon>eudicotyledons</taxon>
        <taxon>Gunneridae</taxon>
        <taxon>Pentapetalae</taxon>
        <taxon>rosids</taxon>
        <taxon>malvids</taxon>
        <taxon>Malvales</taxon>
        <taxon>Dipterocarpaceae</taxon>
        <taxon>Rubroshorea</taxon>
    </lineage>
</organism>
<dbReference type="EMBL" id="BPVZ01000495">
    <property type="protein sequence ID" value="GKV51390.1"/>
    <property type="molecule type" value="Genomic_DNA"/>
</dbReference>
<protein>
    <submittedName>
        <fullName evidence="2">Uncharacterized protein</fullName>
    </submittedName>
</protein>
<gene>
    <name evidence="2" type="ORF">SLEP1_g58052</name>
</gene>
<evidence type="ECO:0000313" key="3">
    <source>
        <dbReference type="Proteomes" id="UP001054252"/>
    </source>
</evidence>
<comment type="caution">
    <text evidence="2">The sequence shown here is derived from an EMBL/GenBank/DDBJ whole genome shotgun (WGS) entry which is preliminary data.</text>
</comment>
<keyword evidence="1" id="KW-0812">Transmembrane</keyword>
<evidence type="ECO:0000313" key="2">
    <source>
        <dbReference type="EMBL" id="GKV51390.1"/>
    </source>
</evidence>
<dbReference type="Proteomes" id="UP001054252">
    <property type="component" value="Unassembled WGS sequence"/>
</dbReference>
<keyword evidence="1" id="KW-1133">Transmembrane helix</keyword>
<dbReference type="AlphaFoldDB" id="A0AAV5MPB3"/>
<feature type="transmembrane region" description="Helical" evidence="1">
    <location>
        <begin position="25"/>
        <end position="58"/>
    </location>
</feature>
<keyword evidence="1" id="KW-0472">Membrane</keyword>
<keyword evidence="3" id="KW-1185">Reference proteome</keyword>